<protein>
    <recommendedName>
        <fullName evidence="1">Parvulin-like PPIase</fullName>
    </recommendedName>
    <alternativeName>
        <fullName evidence="3">Peptidyl-prolyl cis-trans isomerase plp</fullName>
    </alternativeName>
    <alternativeName>
        <fullName evidence="4">Rotamase plp</fullName>
    </alternativeName>
</protein>
<organism evidence="8 9">
    <name type="scientific">Psychromarinibacter sediminicola</name>
    <dbReference type="NCBI Taxonomy" id="3033385"/>
    <lineage>
        <taxon>Bacteria</taxon>
        <taxon>Pseudomonadati</taxon>
        <taxon>Pseudomonadota</taxon>
        <taxon>Alphaproteobacteria</taxon>
        <taxon>Rhodobacterales</taxon>
        <taxon>Paracoccaceae</taxon>
        <taxon>Psychromarinibacter</taxon>
    </lineage>
</organism>
<dbReference type="Gene3D" id="1.10.4030.10">
    <property type="entry name" value="Porin chaperone SurA, peptide-binding domain"/>
    <property type="match status" value="1"/>
</dbReference>
<dbReference type="EMBL" id="JARGYC010000019">
    <property type="protein sequence ID" value="MDF0600886.1"/>
    <property type="molecule type" value="Genomic_DNA"/>
</dbReference>
<dbReference type="SUPFAM" id="SSF54534">
    <property type="entry name" value="FKBP-like"/>
    <property type="match status" value="1"/>
</dbReference>
<evidence type="ECO:0000256" key="3">
    <source>
        <dbReference type="ARBA" id="ARBA00030642"/>
    </source>
</evidence>
<evidence type="ECO:0000313" key="8">
    <source>
        <dbReference type="EMBL" id="MDF0600886.1"/>
    </source>
</evidence>
<comment type="caution">
    <text evidence="8">The sequence shown here is derived from an EMBL/GenBank/DDBJ whole genome shotgun (WGS) entry which is preliminary data.</text>
</comment>
<evidence type="ECO:0000256" key="4">
    <source>
        <dbReference type="ARBA" id="ARBA00031484"/>
    </source>
</evidence>
<keyword evidence="5" id="KW-0697">Rotamase</keyword>
<proteinExistence type="predicted"/>
<dbReference type="InterPro" id="IPR027304">
    <property type="entry name" value="Trigger_fact/SurA_dom_sf"/>
</dbReference>
<keyword evidence="5 8" id="KW-0413">Isomerase</keyword>
<gene>
    <name evidence="8" type="ORF">P1J78_09095</name>
</gene>
<evidence type="ECO:0000313" key="9">
    <source>
        <dbReference type="Proteomes" id="UP001220964"/>
    </source>
</evidence>
<evidence type="ECO:0000259" key="7">
    <source>
        <dbReference type="PROSITE" id="PS50198"/>
    </source>
</evidence>
<dbReference type="RefSeq" id="WP_275567028.1">
    <property type="nucleotide sequence ID" value="NZ_JARGYC010000019.1"/>
</dbReference>
<dbReference type="PROSITE" id="PS50198">
    <property type="entry name" value="PPIC_PPIASE_2"/>
    <property type="match status" value="1"/>
</dbReference>
<dbReference type="PANTHER" id="PTHR47637:SF1">
    <property type="entry name" value="CHAPERONE SURA"/>
    <property type="match status" value="1"/>
</dbReference>
<dbReference type="SUPFAM" id="SSF109998">
    <property type="entry name" value="Triger factor/SurA peptide-binding domain-like"/>
    <property type="match status" value="1"/>
</dbReference>
<dbReference type="InterPro" id="IPR050280">
    <property type="entry name" value="OMP_Chaperone_SurA"/>
</dbReference>
<dbReference type="Pfam" id="PF00639">
    <property type="entry name" value="Rotamase"/>
    <property type="match status" value="1"/>
</dbReference>
<keyword evidence="2 6" id="KW-0732">Signal</keyword>
<accession>A0AAE3NRW4</accession>
<dbReference type="AlphaFoldDB" id="A0AAE3NRW4"/>
<evidence type="ECO:0000256" key="1">
    <source>
        <dbReference type="ARBA" id="ARBA00018370"/>
    </source>
</evidence>
<evidence type="ECO:0000256" key="2">
    <source>
        <dbReference type="ARBA" id="ARBA00022729"/>
    </source>
</evidence>
<dbReference type="InterPro" id="IPR000297">
    <property type="entry name" value="PPIase_PpiC"/>
</dbReference>
<feature type="chain" id="PRO_5042186628" description="Parvulin-like PPIase" evidence="6">
    <location>
        <begin position="29"/>
        <end position="417"/>
    </location>
</feature>
<feature type="domain" description="PpiC" evidence="7">
    <location>
        <begin position="174"/>
        <end position="271"/>
    </location>
</feature>
<dbReference type="Proteomes" id="UP001220964">
    <property type="component" value="Unassembled WGS sequence"/>
</dbReference>
<feature type="signal peptide" evidence="6">
    <location>
        <begin position="1"/>
        <end position="28"/>
    </location>
</feature>
<name>A0AAE3NRW4_9RHOB</name>
<dbReference type="GO" id="GO:0003755">
    <property type="term" value="F:peptidyl-prolyl cis-trans isomerase activity"/>
    <property type="evidence" value="ECO:0007669"/>
    <property type="project" value="UniProtKB-KW"/>
</dbReference>
<evidence type="ECO:0000256" key="5">
    <source>
        <dbReference type="PROSITE-ProRule" id="PRU00278"/>
    </source>
</evidence>
<sequence>MPISRLVSAILCAALALIALPAAWPAQAQGNLFAPVVKVNDRVVTQYEVNQRARFYEVLNAPGDPVEQAMKTLVNERLQLDAAERLGVEATEEEIEAGLDEFAARANLSGEEFVARIGEAGVAPETIRDFVRAGVLWRGVVRAKFGPRAQVTESEIDRAIALASQTGEETGPSGVRVLLSEIFLPTNSPENEARAQQIAPQIARIDTIEEFAAAARRYSAAPSREQGGRQGWIDLNNLPSEIRGQVVGLAPGDVVGPIQVPNALAFFQLRALEETGAPAENAVAIEFARFFIPGGRTEKALAEARRIEAEVDTCDDLYGIAKGLPEERLMRDTLPVDQIAGDIAIELAKLDQGEVSTALTTADAQTLVFLMLCGRTMALEAEIDRDQIRQQLINQRLASYASGYLAELRADAYIEYP</sequence>
<keyword evidence="9" id="KW-1185">Reference proteome</keyword>
<dbReference type="InterPro" id="IPR046357">
    <property type="entry name" value="PPIase_dom_sf"/>
</dbReference>
<dbReference type="Gene3D" id="3.10.50.40">
    <property type="match status" value="1"/>
</dbReference>
<evidence type="ECO:0000256" key="6">
    <source>
        <dbReference type="SAM" id="SignalP"/>
    </source>
</evidence>
<reference evidence="8" key="1">
    <citation type="submission" date="2023-03" db="EMBL/GenBank/DDBJ databases">
        <title>Multiphase analysis and comparison of six strains from genera Psychromarinibacter, Lutimaribacter, and Maritimibacter, including a novel species: Psychromarinibacter sediminicola sp. nov.</title>
        <authorList>
            <person name="Wang Y.-H."/>
            <person name="Ye M.-Q."/>
            <person name="Du Z.-J."/>
        </authorList>
    </citation>
    <scope>NUCLEOTIDE SEQUENCE</scope>
    <source>
        <strain evidence="8">C21-152</strain>
    </source>
</reference>
<dbReference type="PANTHER" id="PTHR47637">
    <property type="entry name" value="CHAPERONE SURA"/>
    <property type="match status" value="1"/>
</dbReference>